<reference evidence="7 8" key="1">
    <citation type="submission" date="2014-11" db="EMBL/GenBank/DDBJ databases">
        <title>Complete genome sequence of vB_YenM_TG1, a broad host range bacteriophage which infects Yersinia enterocolitica.</title>
        <authorList>
            <person name="Leon-Velarde C.G."/>
            <person name="Kropinski A.M."/>
            <person name="Chen S."/>
            <person name="Griffiths M.W."/>
            <person name="Odumeru J.A."/>
        </authorList>
    </citation>
    <scope>NUCLEOTIDE SEQUENCE [LARGE SCALE GENOMIC DNA]</scope>
</reference>
<feature type="domain" description="Baseplate wedge protein gp7" evidence="6">
    <location>
        <begin position="920"/>
        <end position="1012"/>
    </location>
</feature>
<dbReference type="Pfam" id="PF21456">
    <property type="entry name" value="Gp7_6th"/>
    <property type="match status" value="1"/>
</dbReference>
<evidence type="ECO:0000259" key="4">
    <source>
        <dbReference type="Pfam" id="PF21427"/>
    </source>
</evidence>
<gene>
    <name evidence="7" type="ORF">YenMTG1_154</name>
</gene>
<keyword evidence="1" id="KW-1227">Viral tail protein</keyword>
<keyword evidence="1" id="KW-1245">Viral tail assembly</keyword>
<dbReference type="EMBL" id="KP202158">
    <property type="protein sequence ID" value="AJD81964.1"/>
    <property type="molecule type" value="Genomic_DNA"/>
</dbReference>
<keyword evidence="8" id="KW-1185">Reference proteome</keyword>
<feature type="disulfide bond" description="Interchain (with GP10)" evidence="1">
    <location>
        <position position="184"/>
    </location>
</feature>
<evidence type="ECO:0000313" key="7">
    <source>
        <dbReference type="EMBL" id="AJD81964.1"/>
    </source>
</evidence>
<organism evidence="7 8">
    <name type="scientific">Yersinia phage vB_YenM_TG1</name>
    <dbReference type="NCBI Taxonomy" id="1589265"/>
    <lineage>
        <taxon>Viruses</taxon>
        <taxon>Duplodnaviria</taxon>
        <taxon>Heunggongvirae</taxon>
        <taxon>Uroviricota</taxon>
        <taxon>Caudoviricetes</taxon>
        <taxon>Pantevenvirales</taxon>
        <taxon>Straboviridae</taxon>
        <taxon>Tevenvirinae</taxon>
        <taxon>Tegunavirus</taxon>
        <taxon>Tegunavirus yenmtg1</taxon>
    </lineage>
</organism>
<accession>A0A0B5A2L2</accession>
<feature type="transmembrane region" description="Helical" evidence="3">
    <location>
        <begin position="882"/>
        <end position="904"/>
    </location>
</feature>
<dbReference type="InterPro" id="IPR048812">
    <property type="entry name" value="Gp7_dom_VI"/>
</dbReference>
<keyword evidence="1" id="KW-1015">Disulfide bond</keyword>
<comment type="function">
    <text evidence="1">Baseplate protein. Involved in the tail assembly.</text>
</comment>
<keyword evidence="3" id="KW-0812">Transmembrane</keyword>
<evidence type="ECO:0000259" key="5">
    <source>
        <dbReference type="Pfam" id="PF21428"/>
    </source>
</evidence>
<keyword evidence="3" id="KW-1133">Transmembrane helix</keyword>
<dbReference type="InterPro" id="IPR048810">
    <property type="entry name" value="Gp7_helical"/>
</dbReference>
<dbReference type="Proteomes" id="UP000031805">
    <property type="component" value="Segment"/>
</dbReference>
<keyword evidence="1" id="KW-1188">Viral release from host cell</keyword>
<dbReference type="InterPro" id="IPR048811">
    <property type="entry name" value="Gp7_dom_V"/>
</dbReference>
<dbReference type="InterPro" id="IPR034697">
    <property type="entry name" value="GP7_T4"/>
</dbReference>
<comment type="similarity">
    <text evidence="1">Belongs to the T4likevirus baseplate wedge protein gp7 family.</text>
</comment>
<name>A0A0B5A2L2_9CAUD</name>
<keyword evidence="1" id="KW-0426">Late protein</keyword>
<dbReference type="KEGG" id="vg:26627478"/>
<feature type="domain" description="Baseplate wedge protein gp7 helical" evidence="5">
    <location>
        <begin position="644"/>
        <end position="689"/>
    </location>
</feature>
<evidence type="ECO:0000259" key="6">
    <source>
        <dbReference type="Pfam" id="PF21456"/>
    </source>
</evidence>
<dbReference type="RefSeq" id="YP_009200415.1">
    <property type="nucleotide sequence ID" value="NC_028820.1"/>
</dbReference>
<proteinExistence type="inferred from homology"/>
<comment type="subunit">
    <text evidence="1">Binds to gp10 homotrimer; disulfide-linked. Heteromultimer with gp10; a gp10 molecule is disulfide-linked to gp7 and the other two remaining gp10 molecules form a disulfide bond.</text>
</comment>
<feature type="compositionally biased region" description="Polar residues" evidence="2">
    <location>
        <begin position="1021"/>
        <end position="1032"/>
    </location>
</feature>
<evidence type="ECO:0000313" key="8">
    <source>
        <dbReference type="Proteomes" id="UP000031805"/>
    </source>
</evidence>
<dbReference type="Pfam" id="PF21427">
    <property type="entry name" value="Gp7_5th"/>
    <property type="match status" value="1"/>
</dbReference>
<feature type="domain" description="Baseplate wedge protein gp7" evidence="4">
    <location>
        <begin position="768"/>
        <end position="861"/>
    </location>
</feature>
<protein>
    <recommendedName>
        <fullName evidence="1">Baseplate wedge protein gp7</fullName>
    </recommendedName>
</protein>
<keyword evidence="3" id="KW-0472">Membrane</keyword>
<dbReference type="GeneID" id="26627478"/>
<dbReference type="GO" id="GO:0098025">
    <property type="term" value="C:virus tail, baseplate"/>
    <property type="evidence" value="ECO:0007669"/>
    <property type="project" value="UniProtKB-UniRule"/>
</dbReference>
<comment type="subcellular location">
    <subcellularLocation>
        <location evidence="1">Virion</location>
    </subcellularLocation>
    <text evidence="1">Present in the baseplate.</text>
</comment>
<dbReference type="GO" id="GO:0098003">
    <property type="term" value="P:viral tail assembly"/>
    <property type="evidence" value="ECO:0007669"/>
    <property type="project" value="UniProtKB-KW"/>
</dbReference>
<sequence length="1032" mass="119159">MIQAPVVTSLRIDKLSANQVSILWDDVGENFYYFVELAETRNFNGDEISPANYQWRSLGYTADNDWFEEALIRPTTYYKMRVAVAAKGFTQSLWVTTEEFQTFETNAYTFDMMNEFTMSKQLINRKFVHDDNSFVDFNRDLIYASLMTEDFQYSPDYTNVSAVSNFIVGEDEYHEIQGPIEAVCVDKNRTMLMHSDGILYLFERFQPVVKVSNDKAQNWHYVRLFDDRVGNPVSRICTYQSNTTTYVIGYDRLFYGRLSNDTRWSADDVRFSSQDITFAKIGDQLNLGFDVEIFGTYAKYPGDVSKYVEAMTCNNNNLYVVARDTVRFIKLKNAPVDSDPTSPTYNEKLFEDEVLHITGNNKAVCYKMDSIGSNIFALITGEVKTYGLDPTNPDNVINSEDKGVYVLQNDNTFKRVFGNTPEERERIEHTWTSMSTDGKELFFSGSNFEFTEFVKDDTLIEKYPSVVFDAIKVAEYTQWHSDKHYHMMTFRSNEDSAWETFIPGPMKYYAEPWFCWSRRDSSRSWISTSDLAAVVYSDLIYTKPVELHGSGSPEHVVHEIWDKGTGIFKCPNVEFSGFIKYASGILFHKGGTGDILGYYEFNYRVRDEAIVFWKPTETMFTAYLQSQSREVPWAPEASNKERDPDLRPLIRTMMPETYLTEDTNFETFCTSYLQFLSDGYGTQYNNLLNVIKNKYPREEHAWEYLWSEIYKRNIYLSQEARDQVIRFFEARKADFYATKGIEDSYKFLFKVLYNEDVQIDIESKNTDEYDIIVDSNNISNDLAGRTIYTPTGRCNVTYIERDYSAGRLRWRITIHNLIGRFVTGQVIKSEQTGFVGTIIQGVRGKELLSNNIDYINRARSYYVMKISSNLPTSRYRNDILRFVHPVGFGFIGITLLTMFINVGLTMKHVETIINIMKNYKWDAGLPSVYPDRVAVLDSNGNIEHDSVSGKALYTAAPDAGLPFPLPIDYNSENDVSIFQGQLPNERRKALSPLFDQSAVTFSSFRDLVDKRLKDDAGNPRDPSNPTQVLINE</sequence>
<keyword evidence="1" id="KW-1226">Viral baseplate protein</keyword>
<dbReference type="HAMAP" id="MF_04103">
    <property type="entry name" value="BP07_T4"/>
    <property type="match status" value="1"/>
</dbReference>
<evidence type="ECO:0000256" key="1">
    <source>
        <dbReference type="HAMAP-Rule" id="MF_04103"/>
    </source>
</evidence>
<evidence type="ECO:0000256" key="3">
    <source>
        <dbReference type="SAM" id="Phobius"/>
    </source>
</evidence>
<keyword evidence="1" id="KW-0946">Virion</keyword>
<dbReference type="Pfam" id="PF21428">
    <property type="entry name" value="Gp7_helical"/>
    <property type="match status" value="1"/>
</dbReference>
<feature type="region of interest" description="Disordered" evidence="2">
    <location>
        <begin position="1012"/>
        <end position="1032"/>
    </location>
</feature>
<evidence type="ECO:0000256" key="2">
    <source>
        <dbReference type="SAM" id="MobiDB-lite"/>
    </source>
</evidence>